<sequence>MPKSGSQNSSESQGPVVSSWSCFNCRRRKSRCNRQSPCGFCSKAGVECLYPFTGRMPTRQHNSTTASLLSRLRQLENVVDSLKAQAQDKDFIPGHTNSGNTSPSKNGEGSIAEEEGAFIDARTINSRHNLSYGLSKSFGRLQVCESGTMYTGNGFWAALHGELKSVRQAFEASDIFDLSAFQDTSSTYEAEGRHMPFDFDHSNTTESTPHPAPNLLHFIWQVYVKNVDPFIKVLHVPTMSEVIRLSEGGFEKLSPGTRALVFSISLAAVTSLSDADVQNTFGDAKENVVSRFVLGTEKALSQAGILKTTDLCVAQASLIYLEIAGQNYGMRTVWMMSGILVRAAISVGLHRDGATFPNVSYFEAEMRRRLWWHICCFDARISQCYAPETMISNNMLDTREPTNCNDDDLEVNMTKEPTAREGFTDVSFTLMACELRRLCNHILSSRSSLMSSEKKKQAVQHDVLSEIENVRNWTAKKFFGNLETRRELQSSTKSLFNMLLDQLSIIVRDTNIFEKSPPTEERHMTDRSYVRALNHIENMRKWRDEPSMRQWGWVLVNFQQWYALGVVLIHLQTQTWDSACERAWTTVVKTLNEIPPAMMTENPLRESIIGMVTAARQHREEELGRQCCQSESHQIISWMPNIGASISVPEDFCFDSAPDLLAGIFTGEGEIAEQLNIAPIDLVQDPFEGSVYAGRVYSRTNYPSWYLEPTSDFETFEPSFGNLQDLLFCNSLDKGNLGSDK</sequence>
<evidence type="ECO:0000313" key="7">
    <source>
        <dbReference type="Proteomes" id="UP000005426"/>
    </source>
</evidence>
<feature type="domain" description="Zn(2)-C6 fungal-type" evidence="5">
    <location>
        <begin position="21"/>
        <end position="50"/>
    </location>
</feature>
<dbReference type="GO" id="GO:0005634">
    <property type="term" value="C:nucleus"/>
    <property type="evidence" value="ECO:0007669"/>
    <property type="project" value="UniProtKB-SubCell"/>
</dbReference>
<dbReference type="STRING" id="452589.G9P0I4"/>
<comment type="subcellular location">
    <subcellularLocation>
        <location evidence="1">Nucleus</location>
    </subcellularLocation>
</comment>
<dbReference type="InterPro" id="IPR001138">
    <property type="entry name" value="Zn2Cys6_DnaBD"/>
</dbReference>
<dbReference type="CDD" id="cd00067">
    <property type="entry name" value="GAL4"/>
    <property type="match status" value="1"/>
</dbReference>
<feature type="compositionally biased region" description="Polar residues" evidence="4">
    <location>
        <begin position="95"/>
        <end position="107"/>
    </location>
</feature>
<dbReference type="InterPro" id="IPR036864">
    <property type="entry name" value="Zn2-C6_fun-type_DNA-bd_sf"/>
</dbReference>
<reference evidence="6 7" key="1">
    <citation type="journal article" date="2011" name="Genome Biol.">
        <title>Comparative genome sequence analysis underscores mycoparasitism as the ancestral life style of Trichoderma.</title>
        <authorList>
            <person name="Kubicek C.P."/>
            <person name="Herrera-Estrella A."/>
            <person name="Seidl-Seiboth V."/>
            <person name="Martinez D.A."/>
            <person name="Druzhinina I.S."/>
            <person name="Thon M."/>
            <person name="Zeilinger S."/>
            <person name="Casas-Flores S."/>
            <person name="Horwitz B.A."/>
            <person name="Mukherjee P.K."/>
            <person name="Mukherjee M."/>
            <person name="Kredics L."/>
            <person name="Alcaraz L.D."/>
            <person name="Aerts A."/>
            <person name="Antal Z."/>
            <person name="Atanasova L."/>
            <person name="Cervantes-Badillo M.G."/>
            <person name="Challacombe J."/>
            <person name="Chertkov O."/>
            <person name="McCluskey K."/>
            <person name="Coulpier F."/>
            <person name="Deshpande N."/>
            <person name="von Doehren H."/>
            <person name="Ebbole D.J."/>
            <person name="Esquivel-Naranjo E.U."/>
            <person name="Fekete E."/>
            <person name="Flipphi M."/>
            <person name="Glaser F."/>
            <person name="Gomez-Rodriguez E.Y."/>
            <person name="Gruber S."/>
            <person name="Han C."/>
            <person name="Henrissat B."/>
            <person name="Hermosa R."/>
            <person name="Hernandez-Onate M."/>
            <person name="Karaffa L."/>
            <person name="Kosti I."/>
            <person name="Le Crom S."/>
            <person name="Lindquist E."/>
            <person name="Lucas S."/>
            <person name="Luebeck M."/>
            <person name="Luebeck P.S."/>
            <person name="Margeot A."/>
            <person name="Metz B."/>
            <person name="Misra M."/>
            <person name="Nevalainen H."/>
            <person name="Omann M."/>
            <person name="Packer N."/>
            <person name="Perrone G."/>
            <person name="Uresti-Rivera E.E."/>
            <person name="Salamov A."/>
            <person name="Schmoll M."/>
            <person name="Seiboth B."/>
            <person name="Shapiro H."/>
            <person name="Sukno S."/>
            <person name="Tamayo-Ramos J.A."/>
            <person name="Tisch D."/>
            <person name="Wiest A."/>
            <person name="Wilkinson H.H."/>
            <person name="Zhang M."/>
            <person name="Coutinho P.M."/>
            <person name="Kenerley C.M."/>
            <person name="Monte E."/>
            <person name="Baker S.E."/>
            <person name="Grigoriev I.V."/>
        </authorList>
    </citation>
    <scope>NUCLEOTIDE SEQUENCE [LARGE SCALE GENOMIC DNA]</scope>
    <source>
        <strain evidence="7">ATCC 20476 / IMI 206040</strain>
    </source>
</reference>
<dbReference type="SUPFAM" id="SSF57701">
    <property type="entry name" value="Zn2/Cys6 DNA-binding domain"/>
    <property type="match status" value="1"/>
</dbReference>
<gene>
    <name evidence="6" type="ORF">TRIATDRAFT_33282</name>
</gene>
<evidence type="ECO:0000256" key="3">
    <source>
        <dbReference type="ARBA" id="ARBA00023242"/>
    </source>
</evidence>
<accession>G9P0I4</accession>
<dbReference type="PANTHER" id="PTHR31001:SF50">
    <property type="entry name" value="ZN(II)2CYS6 TRANSCRIPTION FACTOR (EUROFUNG)"/>
    <property type="match status" value="1"/>
</dbReference>
<proteinExistence type="predicted"/>
<dbReference type="GO" id="GO:0008270">
    <property type="term" value="F:zinc ion binding"/>
    <property type="evidence" value="ECO:0007669"/>
    <property type="project" value="InterPro"/>
</dbReference>
<organism evidence="6 7">
    <name type="scientific">Hypocrea atroviridis (strain ATCC 20476 / IMI 206040)</name>
    <name type="common">Trichoderma atroviride</name>
    <dbReference type="NCBI Taxonomy" id="452589"/>
    <lineage>
        <taxon>Eukaryota</taxon>
        <taxon>Fungi</taxon>
        <taxon>Dikarya</taxon>
        <taxon>Ascomycota</taxon>
        <taxon>Pezizomycotina</taxon>
        <taxon>Sordariomycetes</taxon>
        <taxon>Hypocreomycetidae</taxon>
        <taxon>Hypocreales</taxon>
        <taxon>Hypocreaceae</taxon>
        <taxon>Trichoderma</taxon>
    </lineage>
</organism>
<dbReference type="GO" id="GO:0000981">
    <property type="term" value="F:DNA-binding transcription factor activity, RNA polymerase II-specific"/>
    <property type="evidence" value="ECO:0007669"/>
    <property type="project" value="InterPro"/>
</dbReference>
<dbReference type="GO" id="GO:0003677">
    <property type="term" value="F:DNA binding"/>
    <property type="evidence" value="ECO:0007669"/>
    <property type="project" value="InterPro"/>
</dbReference>
<evidence type="ECO:0000259" key="5">
    <source>
        <dbReference type="PROSITE" id="PS50048"/>
    </source>
</evidence>
<dbReference type="SMART" id="SM00906">
    <property type="entry name" value="Fungal_trans"/>
    <property type="match status" value="1"/>
</dbReference>
<name>G9P0I4_HYPAI</name>
<dbReference type="Gene3D" id="4.10.240.10">
    <property type="entry name" value="Zn(2)-C6 fungal-type DNA-binding domain"/>
    <property type="match status" value="1"/>
</dbReference>
<evidence type="ECO:0000256" key="1">
    <source>
        <dbReference type="ARBA" id="ARBA00004123"/>
    </source>
</evidence>
<dbReference type="PROSITE" id="PS50048">
    <property type="entry name" value="ZN2_CY6_FUNGAL_2"/>
    <property type="match status" value="1"/>
</dbReference>
<dbReference type="eggNOG" id="ENOG502SI80">
    <property type="taxonomic scope" value="Eukaryota"/>
</dbReference>
<dbReference type="CDD" id="cd12148">
    <property type="entry name" value="fungal_TF_MHR"/>
    <property type="match status" value="1"/>
</dbReference>
<dbReference type="PROSITE" id="PS00463">
    <property type="entry name" value="ZN2_CY6_FUNGAL_1"/>
    <property type="match status" value="1"/>
</dbReference>
<dbReference type="Proteomes" id="UP000005426">
    <property type="component" value="Unassembled WGS sequence"/>
</dbReference>
<dbReference type="OrthoDB" id="435881at2759"/>
<dbReference type="Pfam" id="PF04082">
    <property type="entry name" value="Fungal_trans"/>
    <property type="match status" value="1"/>
</dbReference>
<dbReference type="PANTHER" id="PTHR31001">
    <property type="entry name" value="UNCHARACTERIZED TRANSCRIPTIONAL REGULATORY PROTEIN"/>
    <property type="match status" value="1"/>
</dbReference>
<dbReference type="EMBL" id="ABDG02000026">
    <property type="protein sequence ID" value="EHK42355.1"/>
    <property type="molecule type" value="Genomic_DNA"/>
</dbReference>
<dbReference type="InterPro" id="IPR007219">
    <property type="entry name" value="XnlR_reg_dom"/>
</dbReference>
<evidence type="ECO:0000313" key="6">
    <source>
        <dbReference type="EMBL" id="EHK42355.1"/>
    </source>
</evidence>
<dbReference type="HOGENOM" id="CLU_004083_7_2_1"/>
<evidence type="ECO:0000256" key="4">
    <source>
        <dbReference type="SAM" id="MobiDB-lite"/>
    </source>
</evidence>
<dbReference type="InterPro" id="IPR050613">
    <property type="entry name" value="Sec_Metabolite_Reg"/>
</dbReference>
<dbReference type="SMART" id="SM00066">
    <property type="entry name" value="GAL4"/>
    <property type="match status" value="1"/>
</dbReference>
<protein>
    <recommendedName>
        <fullName evidence="5">Zn(2)-C6 fungal-type domain-containing protein</fullName>
    </recommendedName>
</protein>
<feature type="region of interest" description="Disordered" evidence="4">
    <location>
        <begin position="86"/>
        <end position="110"/>
    </location>
</feature>
<keyword evidence="2" id="KW-0479">Metal-binding</keyword>
<dbReference type="Pfam" id="PF00172">
    <property type="entry name" value="Zn_clus"/>
    <property type="match status" value="1"/>
</dbReference>
<dbReference type="AlphaFoldDB" id="G9P0I4"/>
<comment type="caution">
    <text evidence="6">The sequence shown here is derived from an EMBL/GenBank/DDBJ whole genome shotgun (WGS) entry which is preliminary data.</text>
</comment>
<evidence type="ECO:0000256" key="2">
    <source>
        <dbReference type="ARBA" id="ARBA00022723"/>
    </source>
</evidence>
<dbReference type="GO" id="GO:0006351">
    <property type="term" value="P:DNA-templated transcription"/>
    <property type="evidence" value="ECO:0007669"/>
    <property type="project" value="InterPro"/>
</dbReference>
<dbReference type="OMA" id="SSWSCFN"/>
<keyword evidence="7" id="KW-1185">Reference proteome</keyword>
<keyword evidence="3" id="KW-0539">Nucleus</keyword>